<dbReference type="PROSITE" id="PS50280">
    <property type="entry name" value="SET"/>
    <property type="match status" value="1"/>
</dbReference>
<dbReference type="SMART" id="SM00468">
    <property type="entry name" value="PreSET"/>
    <property type="match status" value="1"/>
</dbReference>
<dbReference type="KEGG" id="hgl:101696702"/>
<dbReference type="GO" id="GO:0005737">
    <property type="term" value="C:cytoplasm"/>
    <property type="evidence" value="ECO:0007669"/>
    <property type="project" value="UniProtKB-ARBA"/>
</dbReference>
<dbReference type="Pfam" id="PF05033">
    <property type="entry name" value="Pre-SET"/>
    <property type="match status" value="1"/>
</dbReference>
<dbReference type="GO" id="GO:0005634">
    <property type="term" value="C:nucleus"/>
    <property type="evidence" value="ECO:0007669"/>
    <property type="project" value="UniProtKB-SubCell"/>
</dbReference>
<dbReference type="GO" id="GO:0051301">
    <property type="term" value="P:cell division"/>
    <property type="evidence" value="ECO:0007669"/>
    <property type="project" value="UniProtKB-KW"/>
</dbReference>
<dbReference type="Proteomes" id="UP000694906">
    <property type="component" value="Unplaced"/>
</dbReference>
<keyword evidence="11" id="KW-0498">Mitosis</keyword>
<dbReference type="RefSeq" id="XP_004844221.2">
    <property type="nucleotide sequence ID" value="XM_004844164.3"/>
</dbReference>
<evidence type="ECO:0000313" key="27">
    <source>
        <dbReference type="Proteomes" id="UP000694906"/>
    </source>
</evidence>
<dbReference type="SUPFAM" id="SSF54171">
    <property type="entry name" value="DNA-binding domain"/>
    <property type="match status" value="1"/>
</dbReference>
<feature type="domain" description="MBD" evidence="25">
    <location>
        <begin position="152"/>
        <end position="224"/>
    </location>
</feature>
<evidence type="ECO:0000256" key="10">
    <source>
        <dbReference type="ARBA" id="ARBA00022771"/>
    </source>
</evidence>
<evidence type="ECO:0000256" key="20">
    <source>
        <dbReference type="ARBA" id="ARBA00054728"/>
    </source>
</evidence>
<organism evidence="27 28">
    <name type="scientific">Heterocephalus glaber</name>
    <name type="common">Naked mole rat</name>
    <dbReference type="NCBI Taxonomy" id="10181"/>
    <lineage>
        <taxon>Eukaryota</taxon>
        <taxon>Metazoa</taxon>
        <taxon>Chordata</taxon>
        <taxon>Craniata</taxon>
        <taxon>Vertebrata</taxon>
        <taxon>Euteleostomi</taxon>
        <taxon>Mammalia</taxon>
        <taxon>Eutheria</taxon>
        <taxon>Euarchontoglires</taxon>
        <taxon>Glires</taxon>
        <taxon>Rodentia</taxon>
        <taxon>Hystricomorpha</taxon>
        <taxon>Bathyergidae</taxon>
        <taxon>Heterocephalus</taxon>
    </lineage>
</organism>
<evidence type="ECO:0000256" key="5">
    <source>
        <dbReference type="ARBA" id="ARBA00022603"/>
    </source>
</evidence>
<comment type="function">
    <text evidence="20">Histone methyltransferase involved in left-right axis specification in early development and mitosis. Specifically trimethylates 'Lys-9' of histone H3 (H3K9me3). H3K9me3 is a specific tag for epigenetic transcriptional repression that recruits HP1 (CBX1, CBX3 and/or CBX5) proteins to methylated histones. Contributes to H3K9me3 in both the interspersed repetitive elements and centromere-associated repeats. Plays a role in chromosome condensation and segregation during mitosis.</text>
</comment>
<dbReference type="FunFam" id="3.30.40.10:FF:000425">
    <property type="entry name" value="PHD finger protein 11"/>
    <property type="match status" value="1"/>
</dbReference>
<dbReference type="GO" id="GO:0003677">
    <property type="term" value="F:DNA binding"/>
    <property type="evidence" value="ECO:0007669"/>
    <property type="project" value="InterPro"/>
</dbReference>
<feature type="region of interest" description="Disordered" evidence="22">
    <location>
        <begin position="523"/>
        <end position="542"/>
    </location>
</feature>
<evidence type="ECO:0000256" key="17">
    <source>
        <dbReference type="ARBA" id="ARBA00040299"/>
    </source>
</evidence>
<dbReference type="PANTHER" id="PTHR46024:SF3">
    <property type="entry name" value="HISTONE-LYSINE N-METHYLTRANSFERASE SETDB2"/>
    <property type="match status" value="1"/>
</dbReference>
<keyword evidence="4" id="KW-0217">Developmental protein</keyword>
<evidence type="ECO:0000256" key="13">
    <source>
        <dbReference type="ARBA" id="ARBA00022853"/>
    </source>
</evidence>
<dbReference type="InterPro" id="IPR001965">
    <property type="entry name" value="Znf_PHD"/>
</dbReference>
<keyword evidence="7" id="KW-0808">Transferase</keyword>
<accession>A0AAX6P5I8</accession>
<proteinExistence type="predicted"/>
<feature type="coiled-coil region" evidence="21">
    <location>
        <begin position="942"/>
        <end position="979"/>
    </location>
</feature>
<dbReference type="PROSITE" id="PS50867">
    <property type="entry name" value="PRE_SET"/>
    <property type="match status" value="1"/>
</dbReference>
<dbReference type="Pfam" id="PF00856">
    <property type="entry name" value="SET"/>
    <property type="match status" value="1"/>
</dbReference>
<dbReference type="Pfam" id="PF01429">
    <property type="entry name" value="MBD"/>
    <property type="match status" value="1"/>
</dbReference>
<dbReference type="InterPro" id="IPR047232">
    <property type="entry name" value="SETDB1/2-like_MBD"/>
</dbReference>
<dbReference type="GO" id="GO:0070828">
    <property type="term" value="P:heterochromatin organization"/>
    <property type="evidence" value="ECO:0007669"/>
    <property type="project" value="TreeGrafter"/>
</dbReference>
<dbReference type="Gene3D" id="3.30.40.10">
    <property type="entry name" value="Zinc/RING finger domain, C3HC4 (zinc finger)"/>
    <property type="match status" value="1"/>
</dbReference>
<keyword evidence="5" id="KW-0489">Methyltransferase</keyword>
<keyword evidence="27" id="KW-1185">Reference proteome</keyword>
<reference evidence="28" key="1">
    <citation type="submission" date="2025-08" db="UniProtKB">
        <authorList>
            <consortium name="RefSeq"/>
        </authorList>
    </citation>
    <scope>IDENTIFICATION</scope>
</reference>
<dbReference type="SMART" id="SM00317">
    <property type="entry name" value="SET"/>
    <property type="match status" value="1"/>
</dbReference>
<dbReference type="EC" id="2.1.1.366" evidence="16"/>
<evidence type="ECO:0000313" key="28">
    <source>
        <dbReference type="RefSeq" id="XP_004844221.2"/>
    </source>
</evidence>
<keyword evidence="6" id="KW-0132">Cell division</keyword>
<dbReference type="InterPro" id="IPR051516">
    <property type="entry name" value="SETDB_methyltransferase"/>
</dbReference>
<evidence type="ECO:0000256" key="9">
    <source>
        <dbReference type="ARBA" id="ARBA00022723"/>
    </source>
</evidence>
<evidence type="ECO:0000256" key="7">
    <source>
        <dbReference type="ARBA" id="ARBA00022679"/>
    </source>
</evidence>
<evidence type="ECO:0000256" key="3">
    <source>
        <dbReference type="ARBA" id="ARBA00022454"/>
    </source>
</evidence>
<evidence type="ECO:0000256" key="18">
    <source>
        <dbReference type="ARBA" id="ARBA00042995"/>
    </source>
</evidence>
<dbReference type="CDD" id="cd01395">
    <property type="entry name" value="HMT_MBD"/>
    <property type="match status" value="1"/>
</dbReference>
<sequence length="994" mass="113257">MYKQHQKMGEKNGDAKSFWMELEDNGKVDFIFEKVQNVLQSLKQKIKDRSATNKEYIQAMILVNDATISKNSTLKKNHTSVTQSEQENKSNEFPSTSYKDFFPKDCTFLSIENNAVFPLENKVVDYRERKSPMNLSYQSHDCSGACLMKMPSTIKAENPLQLPITCHFQRRHAKTNSHSSALHVSYKAPCGRSLRNIEEVFRYLLETECNFLFTDNFSFNTYVQLTRNYQKQEEIVSDVDISNGAELVPISFCNEIDNRKLPQFKYRKTMWPPVYYLNNFSNMFTDSCDCSEGCIDITKCACLQLTARNAKTFSLSSDEITTGYKYKRLQRQIPTGIYECSLLCKCDPRMCQNRVVQHGPQVRLQVFKTEKKGWGVRCLDDIDKGTFVCIYSGRLLNRANSEKPNATDENGKENIMKNMFSKKRKIEVAHSDCEAEVGPLEMETHPRSAKTENCPPNLSHNPEEPVMEISCNNISRIQYYSVIRSPKSKTAAFQENGKKMGFISLDSVTSGENNGFWNCKARRKQKDSNQVGDSEDNQLHESDVIDITKCREETPPGGRCNPATTFDNENIKKPFEVQIQKPQEEKSPAHQIHQVLSEELPSETKNTSGTSPVKSSKGNVFLLDATKEGNVGRFLNHSCCPNLLVQNVFVKTHDRNFPLVAFFTHRFVKARTELTWDYGYKAGTLPNKEILCQCVFQVAERMEKRTCALCPKGTDYSVLYFAQSENIAAHENCLLYSSALVECEDQDPLNNDRNFDVESVKKEIQRGRKLKCTFCGKRGATVGCDLKSCARNYHFFCAKMDQAFPQADGVQGIYKLLCQQHAPKSAITQSADCSKVQRKRGRKKRLSTSLHALPNETMLLDSSERQMKDEPGNHTDTIMKVSFLKKCKKAGLLDDLFENILDELHLIQQKLLDDTTSESAYEKIETSLFDCGLFEDTFAKFNAAIENKIHESEERLEQLKKEIELLQDLKHTLSSFQENGDLTSTTTSVSSLSS</sequence>
<keyword evidence="21" id="KW-0175">Coiled coil</keyword>
<evidence type="ECO:0000256" key="15">
    <source>
        <dbReference type="ARBA" id="ARBA00023306"/>
    </source>
</evidence>
<dbReference type="SMART" id="SM00391">
    <property type="entry name" value="MBD"/>
    <property type="match status" value="1"/>
</dbReference>
<dbReference type="FunFam" id="2.170.270.10:FF:000029">
    <property type="entry name" value="Histone-lysine N-methyltransferase SETDB2"/>
    <property type="match status" value="1"/>
</dbReference>
<evidence type="ECO:0000259" key="26">
    <source>
        <dbReference type="PROSITE" id="PS51805"/>
    </source>
</evidence>
<name>A0AAX6P5I8_HETGA</name>
<evidence type="ECO:0000256" key="14">
    <source>
        <dbReference type="ARBA" id="ARBA00023242"/>
    </source>
</evidence>
<evidence type="ECO:0000256" key="19">
    <source>
        <dbReference type="ARBA" id="ARBA00049087"/>
    </source>
</evidence>
<keyword evidence="9" id="KW-0479">Metal-binding</keyword>
<evidence type="ECO:0000256" key="1">
    <source>
        <dbReference type="ARBA" id="ARBA00004123"/>
    </source>
</evidence>
<feature type="domain" description="SET" evidence="23">
    <location>
        <begin position="362"/>
        <end position="679"/>
    </location>
</feature>
<dbReference type="GO" id="GO:0140947">
    <property type="term" value="F:histone H3K9me2 methyltransferase activity"/>
    <property type="evidence" value="ECO:0007669"/>
    <property type="project" value="UniProtKB-EC"/>
</dbReference>
<comment type="subcellular location">
    <subcellularLocation>
        <location evidence="2">Chromosome</location>
    </subcellularLocation>
    <subcellularLocation>
        <location evidence="1">Nucleus</location>
    </subcellularLocation>
</comment>
<dbReference type="InterPro" id="IPR007728">
    <property type="entry name" value="Pre-SET_dom"/>
</dbReference>
<evidence type="ECO:0000259" key="25">
    <source>
        <dbReference type="PROSITE" id="PS50982"/>
    </source>
</evidence>
<evidence type="ECO:0000256" key="4">
    <source>
        <dbReference type="ARBA" id="ARBA00022473"/>
    </source>
</evidence>
<keyword evidence="12" id="KW-0862">Zinc</keyword>
<dbReference type="Gene3D" id="2.170.270.10">
    <property type="entry name" value="SET domain"/>
    <property type="match status" value="2"/>
</dbReference>
<evidence type="ECO:0000256" key="6">
    <source>
        <dbReference type="ARBA" id="ARBA00022618"/>
    </source>
</evidence>
<evidence type="ECO:0000256" key="22">
    <source>
        <dbReference type="SAM" id="MobiDB-lite"/>
    </source>
</evidence>
<dbReference type="AlphaFoldDB" id="A0AAX6P5I8"/>
<dbReference type="InterPro" id="IPR034732">
    <property type="entry name" value="EPHD"/>
</dbReference>
<feature type="domain" description="PHD-type" evidence="26">
    <location>
        <begin position="704"/>
        <end position="822"/>
    </location>
</feature>
<dbReference type="InterPro" id="IPR001739">
    <property type="entry name" value="Methyl_CpG_DNA-bd"/>
</dbReference>
<keyword evidence="3" id="KW-0158">Chromosome</keyword>
<keyword evidence="8" id="KW-0949">S-adenosyl-L-methionine</keyword>
<dbReference type="GO" id="GO:0032259">
    <property type="term" value="P:methylation"/>
    <property type="evidence" value="ECO:0007669"/>
    <property type="project" value="UniProtKB-KW"/>
</dbReference>
<dbReference type="PANTHER" id="PTHR46024">
    <property type="entry name" value="HISTONE-LYSINE N-METHYLTRANSFERASE EGGLESS"/>
    <property type="match status" value="1"/>
</dbReference>
<dbReference type="InterPro" id="IPR013083">
    <property type="entry name" value="Znf_RING/FYVE/PHD"/>
</dbReference>
<dbReference type="Pfam" id="PF13771">
    <property type="entry name" value="zf-HC5HC2H"/>
    <property type="match status" value="1"/>
</dbReference>
<gene>
    <name evidence="28" type="primary">LOC101696702</name>
</gene>
<keyword evidence="10" id="KW-0863">Zinc-finger</keyword>
<evidence type="ECO:0000256" key="12">
    <source>
        <dbReference type="ARBA" id="ARBA00022833"/>
    </source>
</evidence>
<evidence type="ECO:0000256" key="21">
    <source>
        <dbReference type="SAM" id="Coils"/>
    </source>
</evidence>
<dbReference type="GO" id="GO:0045814">
    <property type="term" value="P:negative regulation of gene expression, epigenetic"/>
    <property type="evidence" value="ECO:0007669"/>
    <property type="project" value="UniProtKB-ARBA"/>
</dbReference>
<dbReference type="PROSITE" id="PS50982">
    <property type="entry name" value="MBD"/>
    <property type="match status" value="1"/>
</dbReference>
<dbReference type="InterPro" id="IPR046341">
    <property type="entry name" value="SET_dom_sf"/>
</dbReference>
<dbReference type="GO" id="GO:0005694">
    <property type="term" value="C:chromosome"/>
    <property type="evidence" value="ECO:0007669"/>
    <property type="project" value="UniProtKB-SubCell"/>
</dbReference>
<keyword evidence="15" id="KW-0131">Cell cycle</keyword>
<evidence type="ECO:0000256" key="11">
    <source>
        <dbReference type="ARBA" id="ARBA00022776"/>
    </source>
</evidence>
<evidence type="ECO:0000256" key="16">
    <source>
        <dbReference type="ARBA" id="ARBA00039052"/>
    </source>
</evidence>
<dbReference type="PROSITE" id="PS51805">
    <property type="entry name" value="EPHD"/>
    <property type="match status" value="1"/>
</dbReference>
<dbReference type="SMART" id="SM00249">
    <property type="entry name" value="PHD"/>
    <property type="match status" value="1"/>
</dbReference>
<evidence type="ECO:0000256" key="2">
    <source>
        <dbReference type="ARBA" id="ARBA00004286"/>
    </source>
</evidence>
<dbReference type="InterPro" id="IPR001214">
    <property type="entry name" value="SET_dom"/>
</dbReference>
<feature type="domain" description="Pre-SET" evidence="24">
    <location>
        <begin position="286"/>
        <end position="359"/>
    </location>
</feature>
<dbReference type="InterPro" id="IPR016177">
    <property type="entry name" value="DNA-bd_dom_sf"/>
</dbReference>
<evidence type="ECO:0000256" key="8">
    <source>
        <dbReference type="ARBA" id="ARBA00022691"/>
    </source>
</evidence>
<comment type="catalytic activity">
    <reaction evidence="19">
        <text>N(6),N(6)-dimethyl-L-lysyl(9)-[histone H3] + S-adenosyl-L-methionine = N(6),N(6),N(6)-trimethyl-L-lysyl(9)-[histone H3] + S-adenosyl-L-homocysteine + H(+)</text>
        <dbReference type="Rhea" id="RHEA:60288"/>
        <dbReference type="Rhea" id="RHEA-COMP:15538"/>
        <dbReference type="Rhea" id="RHEA-COMP:15541"/>
        <dbReference type="ChEBI" id="CHEBI:15378"/>
        <dbReference type="ChEBI" id="CHEBI:57856"/>
        <dbReference type="ChEBI" id="CHEBI:59789"/>
        <dbReference type="ChEBI" id="CHEBI:61961"/>
        <dbReference type="ChEBI" id="CHEBI:61976"/>
        <dbReference type="EC" id="2.1.1.366"/>
    </reaction>
</comment>
<evidence type="ECO:0000259" key="23">
    <source>
        <dbReference type="PROSITE" id="PS50280"/>
    </source>
</evidence>
<dbReference type="GO" id="GO:0008270">
    <property type="term" value="F:zinc ion binding"/>
    <property type="evidence" value="ECO:0007669"/>
    <property type="project" value="UniProtKB-KW"/>
</dbReference>
<dbReference type="GO" id="GO:0045892">
    <property type="term" value="P:negative regulation of DNA-templated transcription"/>
    <property type="evidence" value="ECO:0007669"/>
    <property type="project" value="UniProtKB-ARBA"/>
</dbReference>
<keyword evidence="14" id="KW-0539">Nucleus</keyword>
<dbReference type="GeneID" id="101696702"/>
<protein>
    <recommendedName>
        <fullName evidence="17">Histone-lysine N-methyltransferase SETDB2</fullName>
        <ecNumber evidence="16">2.1.1.366</ecNumber>
    </recommendedName>
    <alternativeName>
        <fullName evidence="18">SET domain bifurcated 2</fullName>
    </alternativeName>
</protein>
<evidence type="ECO:0000259" key="24">
    <source>
        <dbReference type="PROSITE" id="PS50867"/>
    </source>
</evidence>
<keyword evidence="13" id="KW-0156">Chromatin regulator</keyword>
<dbReference type="SUPFAM" id="SSF82199">
    <property type="entry name" value="SET domain"/>
    <property type="match status" value="1"/>
</dbReference>